<organism evidence="2">
    <name type="scientific">Micrurus corallinus</name>
    <name type="common">Brazilian coral snake</name>
    <dbReference type="NCBI Taxonomy" id="54390"/>
    <lineage>
        <taxon>Eukaryota</taxon>
        <taxon>Metazoa</taxon>
        <taxon>Chordata</taxon>
        <taxon>Craniata</taxon>
        <taxon>Vertebrata</taxon>
        <taxon>Euteleostomi</taxon>
        <taxon>Lepidosauria</taxon>
        <taxon>Squamata</taxon>
        <taxon>Bifurcata</taxon>
        <taxon>Unidentata</taxon>
        <taxon>Episquamata</taxon>
        <taxon>Toxicofera</taxon>
        <taxon>Serpentes</taxon>
        <taxon>Colubroidea</taxon>
        <taxon>Elapidae</taxon>
        <taxon>Elapinae</taxon>
        <taxon>Micrurus</taxon>
    </lineage>
</organism>
<proteinExistence type="predicted"/>
<accession>A0A2D4FLU1</accession>
<feature type="compositionally biased region" description="Basic and acidic residues" evidence="1">
    <location>
        <begin position="1"/>
        <end position="10"/>
    </location>
</feature>
<protein>
    <submittedName>
        <fullName evidence="2">Uncharacterized protein</fullName>
    </submittedName>
</protein>
<reference evidence="2" key="1">
    <citation type="submission" date="2017-07" db="EMBL/GenBank/DDBJ databases">
        <authorList>
            <person name="Mikheyev A."/>
            <person name="Grau M."/>
        </authorList>
    </citation>
    <scope>NUCLEOTIDE SEQUENCE</scope>
    <source>
        <tissue evidence="2">Venom_gland</tissue>
    </source>
</reference>
<dbReference type="EMBL" id="IACJ01079102">
    <property type="protein sequence ID" value="LAA48448.1"/>
    <property type="molecule type" value="Transcribed_RNA"/>
</dbReference>
<dbReference type="AlphaFoldDB" id="A0A2D4FLU1"/>
<evidence type="ECO:0000256" key="1">
    <source>
        <dbReference type="SAM" id="MobiDB-lite"/>
    </source>
</evidence>
<sequence>MRVSLLKEDTTVPLHAQQSREGGASVKRHRLTTRMLLGGRFHPAPDDPGFLKPSFPGRGRVRWVGAPEVEMMGAPFDGDGSHGGAQVLPHTAGCPGVQVSIGKDNVACSSQVAAPEVDAQPRGPGPNPPLAEAVVFPGGLGEGQLRKHVGHVVAAES</sequence>
<evidence type="ECO:0000313" key="2">
    <source>
        <dbReference type="EMBL" id="LAA48448.1"/>
    </source>
</evidence>
<feature type="region of interest" description="Disordered" evidence="1">
    <location>
        <begin position="1"/>
        <end position="26"/>
    </location>
</feature>
<name>A0A2D4FLU1_MICCO</name>
<reference evidence="2" key="2">
    <citation type="submission" date="2017-11" db="EMBL/GenBank/DDBJ databases">
        <title>Coralsnake Venomics: Analyses of Venom Gland Transcriptomes and Proteomes of Six Brazilian Taxa.</title>
        <authorList>
            <person name="Aird S.D."/>
            <person name="Jorge da Silva N."/>
            <person name="Qiu L."/>
            <person name="Villar-Briones A."/>
            <person name="Aparecida-Saddi V."/>
            <person name="Campos-Telles M.P."/>
            <person name="Grau M."/>
            <person name="Mikheyev A.S."/>
        </authorList>
    </citation>
    <scope>NUCLEOTIDE SEQUENCE</scope>
    <source>
        <tissue evidence="2">Venom_gland</tissue>
    </source>
</reference>
<dbReference type="EMBL" id="IACJ01079101">
    <property type="protein sequence ID" value="LAA48446.1"/>
    <property type="molecule type" value="Transcribed_RNA"/>
</dbReference>